<name>A0ABW1WGD3_9BACL</name>
<dbReference type="PANTHER" id="PTHR21340">
    <property type="entry name" value="DIADENOSINE 5,5-P1,P4-TETRAPHOSPHATE PYROPHOSPHOHYDROLASE MUTT"/>
    <property type="match status" value="1"/>
</dbReference>
<keyword evidence="5" id="KW-1185">Reference proteome</keyword>
<dbReference type="PANTHER" id="PTHR21340:SF0">
    <property type="entry name" value="BIS(5'-NUCLEOSYL)-TETRAPHOSPHATASE [ASYMMETRICAL]"/>
    <property type="match status" value="1"/>
</dbReference>
<dbReference type="PROSITE" id="PS51462">
    <property type="entry name" value="NUDIX"/>
    <property type="match status" value="1"/>
</dbReference>
<dbReference type="EMBL" id="JBHSTQ010000005">
    <property type="protein sequence ID" value="MFC6386239.1"/>
    <property type="molecule type" value="Genomic_DNA"/>
</dbReference>
<dbReference type="InterPro" id="IPR051325">
    <property type="entry name" value="Nudix_hydrolase_domain"/>
</dbReference>
<dbReference type="InterPro" id="IPR020084">
    <property type="entry name" value="NUDIX_hydrolase_CS"/>
</dbReference>
<sequence>MRIFGTGMSNVDYFVRKGAYAVIFSEEDPEKVALIRAHGNQYFLPGGGIESGETDEQCLRRELLEETGHLIDTIQYLGHAQRYFLSTLPVVQPMINDGYFYTARFGPKIQTPVEPDNFLEWVDVQQSADLMFHEHQAWAIQKALDHLKNRP</sequence>
<dbReference type="InterPro" id="IPR000086">
    <property type="entry name" value="NUDIX_hydrolase_dom"/>
</dbReference>
<dbReference type="Gene3D" id="3.90.79.10">
    <property type="entry name" value="Nucleoside Triphosphate Pyrophosphohydrolase"/>
    <property type="match status" value="1"/>
</dbReference>
<evidence type="ECO:0000313" key="5">
    <source>
        <dbReference type="Proteomes" id="UP001596267"/>
    </source>
</evidence>
<dbReference type="InterPro" id="IPR020476">
    <property type="entry name" value="Nudix_hydrolase"/>
</dbReference>
<dbReference type="PROSITE" id="PS00893">
    <property type="entry name" value="NUDIX_BOX"/>
    <property type="match status" value="1"/>
</dbReference>
<feature type="domain" description="Nudix hydrolase" evidence="3">
    <location>
        <begin position="14"/>
        <end position="145"/>
    </location>
</feature>
<protein>
    <submittedName>
        <fullName evidence="4">NUDIX domain-containing protein</fullName>
    </submittedName>
</protein>
<evidence type="ECO:0000256" key="1">
    <source>
        <dbReference type="ARBA" id="ARBA00022801"/>
    </source>
</evidence>
<accession>A0ABW1WGD3</accession>
<proteinExistence type="inferred from homology"/>
<gene>
    <name evidence="4" type="ORF">ACFP7A_06480</name>
</gene>
<dbReference type="Pfam" id="PF00293">
    <property type="entry name" value="NUDIX"/>
    <property type="match status" value="1"/>
</dbReference>
<reference evidence="5" key="1">
    <citation type="journal article" date="2019" name="Int. J. Syst. Evol. Microbiol.">
        <title>The Global Catalogue of Microorganisms (GCM) 10K type strain sequencing project: providing services to taxonomists for standard genome sequencing and annotation.</title>
        <authorList>
            <consortium name="The Broad Institute Genomics Platform"/>
            <consortium name="The Broad Institute Genome Sequencing Center for Infectious Disease"/>
            <person name="Wu L."/>
            <person name="Ma J."/>
        </authorList>
    </citation>
    <scope>NUCLEOTIDE SEQUENCE [LARGE SCALE GENOMIC DNA]</scope>
    <source>
        <strain evidence="5">CCUG 42001</strain>
    </source>
</reference>
<evidence type="ECO:0000259" key="3">
    <source>
        <dbReference type="PROSITE" id="PS51462"/>
    </source>
</evidence>
<dbReference type="SUPFAM" id="SSF55811">
    <property type="entry name" value="Nudix"/>
    <property type="match status" value="1"/>
</dbReference>
<dbReference type="InterPro" id="IPR015797">
    <property type="entry name" value="NUDIX_hydrolase-like_dom_sf"/>
</dbReference>
<evidence type="ECO:0000313" key="4">
    <source>
        <dbReference type="EMBL" id="MFC6386239.1"/>
    </source>
</evidence>
<keyword evidence="1 2" id="KW-0378">Hydrolase</keyword>
<evidence type="ECO:0000256" key="2">
    <source>
        <dbReference type="RuleBase" id="RU003476"/>
    </source>
</evidence>
<dbReference type="PRINTS" id="PR00502">
    <property type="entry name" value="NUDIXFAMILY"/>
</dbReference>
<comment type="caution">
    <text evidence="4">The sequence shown here is derived from an EMBL/GenBank/DDBJ whole genome shotgun (WGS) entry which is preliminary data.</text>
</comment>
<dbReference type="Proteomes" id="UP001596267">
    <property type="component" value="Unassembled WGS sequence"/>
</dbReference>
<comment type="similarity">
    <text evidence="2">Belongs to the Nudix hydrolase family.</text>
</comment>
<organism evidence="4 5">
    <name type="scientific">Sporolactobacillus kofuensis</name>
    <dbReference type="NCBI Taxonomy" id="269672"/>
    <lineage>
        <taxon>Bacteria</taxon>
        <taxon>Bacillati</taxon>
        <taxon>Bacillota</taxon>
        <taxon>Bacilli</taxon>
        <taxon>Bacillales</taxon>
        <taxon>Sporolactobacillaceae</taxon>
        <taxon>Sporolactobacillus</taxon>
    </lineage>
</organism>
<dbReference type="RefSeq" id="WP_253053564.1">
    <property type="nucleotide sequence ID" value="NZ_JAMXWN010000004.1"/>
</dbReference>